<organism evidence="1">
    <name type="scientific">Tetraselmis sp. GSL018</name>
    <dbReference type="NCBI Taxonomy" id="582737"/>
    <lineage>
        <taxon>Eukaryota</taxon>
        <taxon>Viridiplantae</taxon>
        <taxon>Chlorophyta</taxon>
        <taxon>core chlorophytes</taxon>
        <taxon>Chlorodendrophyceae</taxon>
        <taxon>Chlorodendrales</taxon>
        <taxon>Chlorodendraceae</taxon>
        <taxon>Tetraselmis</taxon>
    </lineage>
</organism>
<accession>A0A061RZ14</accession>
<gene>
    <name evidence="1" type="ORF">TSPGSL018_21452</name>
</gene>
<protein>
    <submittedName>
        <fullName evidence="1">Uncharacterized protein</fullName>
    </submittedName>
</protein>
<dbReference type="AlphaFoldDB" id="A0A061RZ14"/>
<evidence type="ECO:0000313" key="1">
    <source>
        <dbReference type="EMBL" id="JAC76009.1"/>
    </source>
</evidence>
<reference evidence="1" key="1">
    <citation type="submission" date="2014-05" db="EMBL/GenBank/DDBJ databases">
        <title>The transcriptome of the halophilic microalga Tetraselmis sp. GSL018 isolated from the Great Salt Lake, Utah.</title>
        <authorList>
            <person name="Jinkerson R.E."/>
            <person name="D'Adamo S."/>
            <person name="Posewitz M.C."/>
        </authorList>
    </citation>
    <scope>NUCLEOTIDE SEQUENCE</scope>
    <source>
        <strain evidence="1">GSL018</strain>
    </source>
</reference>
<feature type="non-terminal residue" evidence="1">
    <location>
        <position position="1"/>
    </location>
</feature>
<sequence>APSVLEIVFHGLRSVIDISATIPDKQPSNDKAVSPPLPNRKRSLITVIWLVP</sequence>
<name>A0A061RZ14_9CHLO</name>
<proteinExistence type="predicted"/>
<dbReference type="EMBL" id="GBEZ01009588">
    <property type="protein sequence ID" value="JAC76009.1"/>
    <property type="molecule type" value="Transcribed_RNA"/>
</dbReference>